<dbReference type="Proteomes" id="UP000245647">
    <property type="component" value="Unassembled WGS sequence"/>
</dbReference>
<sequence>MITVTHVKKQLLVLLLSGCALLSRAQNQNSTHGEYGIKGVVIDSASGQPLGYVTVSLSRGNEGVRKTVLSGTDGRFGFSGLVSGTYSLTMMLVGHQRKKLEIKVDKDDAGTKNIGTVLLGHSNNDLKEVVVSAERPVIKQEIDRLSYDLEADPDSKGSNVLEMMRKVPMLSVDAEDNILLKGDRNYKILLNGKPSGMLERSPKEILKSMPASSIVRIEVITTPPAKYDGEGLTGIINIITNKRIDNGYNGSLNVNGRFPANGPGTGGSLNLKSGKLGLGINGGGNVSDVPAVGSSRFRETFGGSPTMLVQSVSQESNGNSGYFNTELSFEIDSLNLISGQFNINGNKWNNDNLQYSELQGADLMIQRYNLVNDYLRKGRGSDAGLNYQMGFKSDKNRLLTFSYRYYGFVNTGSNNISIYEAVNFYDPEYRQKNEGRFSEQTLQADYVHPFKKITIETGIKAIFRNNKSDFGYDSFDADQGIFVRDPARTNVFKNTQNIYSFYNTYQYTIGGWGFKAGFRVEKTVIDADFVSAATQLNRDYTSLIPSVSVNRKLTDNSNLNFGYTTRIQRPGIDLLNPFTDRSNPNFESSGNPALRTASVDMFQLNYSTFKKGNLNIGLLLGFFDDLVMPMSYFDPETNISYTSYGNTGSARMTGMEFAFSYPLTKKWKYSLNANFGYGKVNGVVNGEKVSNKGLMPSIFSSTDYKMDKGWRFSANVSYYGRGITLQGRSNGIVGSGFSVNREVVKDKLTFSLAANNLFTKYRESENRTTGTDFIQQSNNRSYFRSFSASLDYRFGKLKESIKKSRRGIRNDDVAGGGN</sequence>
<dbReference type="PANTHER" id="PTHR40980:SF4">
    <property type="entry name" value="TONB-DEPENDENT RECEPTOR-LIKE BETA-BARREL DOMAIN-CONTAINING PROTEIN"/>
    <property type="match status" value="1"/>
</dbReference>
<dbReference type="RefSeq" id="WP_109416478.1">
    <property type="nucleotide sequence ID" value="NZ_QEAS01000011.1"/>
</dbReference>
<reference evidence="6 7" key="1">
    <citation type="submission" date="2018-04" db="EMBL/GenBank/DDBJ databases">
        <title>Pedobacter chongqingensis sp. nov., isolated from a rottenly hemp rope.</title>
        <authorList>
            <person name="Cai Y."/>
        </authorList>
    </citation>
    <scope>NUCLEOTIDE SEQUENCE [LARGE SCALE GENOMIC DNA]</scope>
    <source>
        <strain evidence="6 7">FJ4-8</strain>
    </source>
</reference>
<dbReference type="Pfam" id="PF13620">
    <property type="entry name" value="CarboxypepD_reg"/>
    <property type="match status" value="1"/>
</dbReference>
<keyword evidence="2" id="KW-0472">Membrane</keyword>
<evidence type="ECO:0000259" key="5">
    <source>
        <dbReference type="Pfam" id="PF14905"/>
    </source>
</evidence>
<dbReference type="SUPFAM" id="SSF56935">
    <property type="entry name" value="Porins"/>
    <property type="match status" value="1"/>
</dbReference>
<gene>
    <name evidence="6" type="ORF">DDR33_14270</name>
</gene>
<dbReference type="EMBL" id="QEAS01000011">
    <property type="protein sequence ID" value="PWG79961.1"/>
    <property type="molecule type" value="Genomic_DNA"/>
</dbReference>
<keyword evidence="4" id="KW-0732">Signal</keyword>
<evidence type="ECO:0000256" key="1">
    <source>
        <dbReference type="ARBA" id="ARBA00004442"/>
    </source>
</evidence>
<comment type="subcellular location">
    <subcellularLocation>
        <location evidence="1">Cell outer membrane</location>
    </subcellularLocation>
</comment>
<evidence type="ECO:0000256" key="4">
    <source>
        <dbReference type="SAM" id="SignalP"/>
    </source>
</evidence>
<name>A0A2U2PEZ1_9SPHI</name>
<keyword evidence="6" id="KW-0675">Receptor</keyword>
<feature type="signal peptide" evidence="4">
    <location>
        <begin position="1"/>
        <end position="25"/>
    </location>
</feature>
<dbReference type="Pfam" id="PF14905">
    <property type="entry name" value="OMP_b-brl_3"/>
    <property type="match status" value="1"/>
</dbReference>
<dbReference type="AlphaFoldDB" id="A0A2U2PEZ1"/>
<evidence type="ECO:0000256" key="3">
    <source>
        <dbReference type="ARBA" id="ARBA00023237"/>
    </source>
</evidence>
<dbReference type="InterPro" id="IPR037066">
    <property type="entry name" value="Plug_dom_sf"/>
</dbReference>
<dbReference type="SUPFAM" id="SSF49464">
    <property type="entry name" value="Carboxypeptidase regulatory domain-like"/>
    <property type="match status" value="1"/>
</dbReference>
<organism evidence="6 7">
    <name type="scientific">Pararcticibacter amylolyticus</name>
    <dbReference type="NCBI Taxonomy" id="2173175"/>
    <lineage>
        <taxon>Bacteria</taxon>
        <taxon>Pseudomonadati</taxon>
        <taxon>Bacteroidota</taxon>
        <taxon>Sphingobacteriia</taxon>
        <taxon>Sphingobacteriales</taxon>
        <taxon>Sphingobacteriaceae</taxon>
        <taxon>Pararcticibacter</taxon>
    </lineage>
</organism>
<dbReference type="Gene3D" id="2.40.170.20">
    <property type="entry name" value="TonB-dependent receptor, beta-barrel domain"/>
    <property type="match status" value="1"/>
</dbReference>
<dbReference type="InterPro" id="IPR036942">
    <property type="entry name" value="Beta-barrel_TonB_sf"/>
</dbReference>
<evidence type="ECO:0000256" key="2">
    <source>
        <dbReference type="ARBA" id="ARBA00023136"/>
    </source>
</evidence>
<feature type="domain" description="Outer membrane protein beta-barrel" evidence="5">
    <location>
        <begin position="394"/>
        <end position="792"/>
    </location>
</feature>
<dbReference type="PANTHER" id="PTHR40980">
    <property type="entry name" value="PLUG DOMAIN-CONTAINING PROTEIN"/>
    <property type="match status" value="1"/>
</dbReference>
<dbReference type="InterPro" id="IPR041700">
    <property type="entry name" value="OMP_b-brl_3"/>
</dbReference>
<dbReference type="GO" id="GO:0009279">
    <property type="term" value="C:cell outer membrane"/>
    <property type="evidence" value="ECO:0007669"/>
    <property type="project" value="UniProtKB-SubCell"/>
</dbReference>
<feature type="chain" id="PRO_5015724795" evidence="4">
    <location>
        <begin position="26"/>
        <end position="818"/>
    </location>
</feature>
<accession>A0A2U2PEZ1</accession>
<dbReference type="Gene3D" id="2.60.40.1120">
    <property type="entry name" value="Carboxypeptidase-like, regulatory domain"/>
    <property type="match status" value="1"/>
</dbReference>
<keyword evidence="7" id="KW-1185">Reference proteome</keyword>
<comment type="caution">
    <text evidence="6">The sequence shown here is derived from an EMBL/GenBank/DDBJ whole genome shotgun (WGS) entry which is preliminary data.</text>
</comment>
<dbReference type="InterPro" id="IPR008969">
    <property type="entry name" value="CarboxyPept-like_regulatory"/>
</dbReference>
<evidence type="ECO:0000313" key="7">
    <source>
        <dbReference type="Proteomes" id="UP000245647"/>
    </source>
</evidence>
<protein>
    <submittedName>
        <fullName evidence="6">TonB-dependent receptor</fullName>
    </submittedName>
</protein>
<dbReference type="OrthoDB" id="606851at2"/>
<keyword evidence="3" id="KW-0998">Cell outer membrane</keyword>
<evidence type="ECO:0000313" key="6">
    <source>
        <dbReference type="EMBL" id="PWG79961.1"/>
    </source>
</evidence>
<proteinExistence type="predicted"/>
<dbReference type="Gene3D" id="2.170.130.10">
    <property type="entry name" value="TonB-dependent receptor, plug domain"/>
    <property type="match status" value="1"/>
</dbReference>